<dbReference type="InterPro" id="IPR011990">
    <property type="entry name" value="TPR-like_helical_dom_sf"/>
</dbReference>
<keyword evidence="7 26" id="KW-0808">Transferase</keyword>
<dbReference type="Pfam" id="PF25030">
    <property type="entry name" value="M-HEAT_ATR"/>
    <property type="match status" value="1"/>
</dbReference>
<keyword evidence="27" id="KW-1185">Reference proteome</keyword>
<dbReference type="InterPro" id="IPR003151">
    <property type="entry name" value="PIK-rel_kinase_FAT"/>
</dbReference>
<sequence length="2314" mass="258406">MPVVRQLNSFEPPPSSILATHVVHGNGVPDFDHDNFNQLLAEALGTDEHGQPNLGADVDVNHKLIRIVFQVGIERALEENPFRAAPAAGKGDPHLRTCLEVLQVAILRSPQVLFVKSDLQGTDAATKPCALYSWLIPTLLPLLASNQADDIRDAAFELFDSMVEADKSYATSSSSNLVLGFLRNSVSSILHVADSLLPAQPDKTIIIDGEDFASSIFTIVPGPEVSLPSLKFASFRQLSLALAHILKLVAKHSESPQSKIQFRNVFSRFQHLVEDNEDSVANKDQPEVGLHDVRMVLPQLMLDQELSHAIRGLSVQSTRSPVKAAAETIDTWPESDRARKRPRLSTENEDGLSNDTIRHKICRRLTSELTGRAVPDLDGLSKTASGNFKRLSEDRQCAALELLGITACQLASSSLNRQCSNCDEANGLSDPILIQLTQSCAELLKTLLVLVQGISRHSRARIIAMASLRRVILHTDSDEDMKLGQTPAGDWCLQSLKSSSRDLRIVAARTLQVYVMRKQQSDLASARENRITALDFLHNLGQKEEVSLQETAILALTQMAEVVGHEELNIILVSLVEYLGHTNPYISGLVNAEIQCLAQALHVSVYVLFRPFWRTIGVVFAKSLISRPNMAQQLCELLGMDMSSLLGHAAEYALPYLVLHKAHDVIRKFAEANGSSTTVFDICTHGPNLVAILSFLLVQPFPDPEQSIISILSDVAADFGKTDLADWAGDSILIACELLKAIGDTGQGKSSRVYQGLQLLAQLVARQRGQSSGSRRSDSMGMFLENNVLAIVTQFTVLLNDLEAKEPKVEKRRCLAALGELVKLGKSRIVRALPQICACLRSGLEDSTLCNAAFTAWAAMMKSLKKDDVEPLIDQTFAIVVRTWDTLDGLSQQLAHDVVADLLRKHADIVREHFSTLPSLSSIPRMTDLEAEIASLKSQMDERHQLVAYVQRLHDENIAVIEQALVELVPLLQQKQDLLQRSILREQPDEFVADVTRALLDCCVKFNSSLEVSRLCGQCLGSIGCLDASKIDNVKGRKTMVVLGNFGKADEVIRWIFFFLQDVLVKAFLSANTTRAQGFLGWAMQQFLKACEQDTSPNTNGVNLASELWGELPPSVQNVLTPFTTSKYTVQEVRAPENCQYPLFAATMRHREWLRTITLDFLHRSIGENVEIVFPIACRIIRGQDTSIPAFLLPYAVVNLVVSGIELDSQDIVVEINSILSQSLEGHGRRVQDDIKLCSQTVFEVLDYMSTWQQQRRKQYAIALARSERGINDTLLNNAAAQIRSIERVLEQIAPDVLARRALECQSYSRALFHWEQHIRKSKHDEIEADLQRLQDIYAQIDEPDGIEGISSRIHVLDIEQQVLEHKKAGRWTAAQSWYEMQLVAHPNDGDIQKNLMECLKESGQYDALIHHFDGIKSRSGNPSDVLAPYAIEAAWATSRWDLLPKYIPHGGGSDFASHLADVMLAVKHGDEAGALRLVSESYRVTASELNPSNVSSFQASHGTLLRLHVLNDVQLIAAAPQEDRAAILDILRGRLDVLGSNVADKQYLLGVRRAVMSLRPEVFTSNDVAAAWLSSARLARKSRSTTQAFNAVLKASALGDKSATIEQAKLMWIEGHHRKAIQALEGAIESGAFVSHEYVAENGPTTMTVDERHSQNQMKAKAHVLLGKWLAQAGQTQSEVIRKTFRTATENFSKGEQGWYHMGRYYNKMLDSERAMPAGKESQTYLTGETAKHVIENYLRSLFNGSKYVFQTLPKVLTLWFELIDGAELVRDDRRGNHEFHTKVASQRKRIIEETNNQIKKYTDRLQPVLLYTILPQIVARICHPNKTVQEMLINIVIRVVKAFPQQAFWTLLAVVESQQKDRALKGIQIVNKLVEVTKKSSKDSSAAEMRSMFSNGQKFVKELLRVSEHPVENKVSKVSLSRDLSFNHKIAPSKLVVPTQTCLIPSMPTSFEAAQLKAFRPFAREPVTVTAFADEALVLNSLQKPRRLTIRGSDGNLYNVLAKPKDDLRKDQRLMEFNNMINRFLKRDVDAAKRRLYIRTYAVIPMNEECGLIEWVDNLKTFRDIILKLYKDKSIAPNYTDIRNHLDEASSGDPDKVKIFPDKVLAKFPPVFHEWFVESFPDPSAWFNARLRYTRSAAVMSIVGHVLGLGDRHGENILFEEDNGGTLHVDFNCLFDKGLTFEKPEMVPFRLTHNMIDAMGAYGYEGPFRRCSEITLQLLRGNEDALMTILETFLHDPTTDFINTDHRKKKKVVPGVPSTPVEVLEGVRGKVRGFLTGESVPLSVGGYVDEMIGRAVDYRNLSRMYIGWCAFF</sequence>
<dbReference type="GO" id="GO:0006281">
    <property type="term" value="P:DNA repair"/>
    <property type="evidence" value="ECO:0007669"/>
    <property type="project" value="UniProtKB-KW"/>
</dbReference>
<dbReference type="Pfam" id="PF02259">
    <property type="entry name" value="FAT"/>
    <property type="match status" value="1"/>
</dbReference>
<evidence type="ECO:0000256" key="2">
    <source>
        <dbReference type="ARBA" id="ARBA00010769"/>
    </source>
</evidence>
<evidence type="ECO:0000256" key="11">
    <source>
        <dbReference type="ARBA" id="ARBA00022840"/>
    </source>
</evidence>
<evidence type="ECO:0000256" key="21">
    <source>
        <dbReference type="ARBA" id="ARBA00048679"/>
    </source>
</evidence>
<evidence type="ECO:0000256" key="5">
    <source>
        <dbReference type="ARBA" id="ARBA00021345"/>
    </source>
</evidence>
<dbReference type="InterPro" id="IPR056802">
    <property type="entry name" value="ATR-like_M-HEAT"/>
</dbReference>
<dbReference type="Gene3D" id="1.10.1070.11">
    <property type="entry name" value="Phosphatidylinositol 3-/4-kinase, catalytic domain"/>
    <property type="match status" value="1"/>
</dbReference>
<dbReference type="SUPFAM" id="SSF56112">
    <property type="entry name" value="Protein kinase-like (PK-like)"/>
    <property type="match status" value="1"/>
</dbReference>
<dbReference type="Pfam" id="PF00454">
    <property type="entry name" value="PI3_PI4_kinase"/>
    <property type="match status" value="1"/>
</dbReference>
<dbReference type="InterPro" id="IPR057564">
    <property type="entry name" value="HEAT_ATR"/>
</dbReference>
<keyword evidence="9" id="KW-0227">DNA damage</keyword>
<evidence type="ECO:0000256" key="13">
    <source>
        <dbReference type="ARBA" id="ARBA00023204"/>
    </source>
</evidence>
<dbReference type="CDD" id="cd00892">
    <property type="entry name" value="PIKKc_ATR"/>
    <property type="match status" value="1"/>
</dbReference>
<comment type="subcellular location">
    <subcellularLocation>
        <location evidence="1">Nucleus</location>
    </subcellularLocation>
</comment>
<keyword evidence="13" id="KW-0234">DNA repair</keyword>
<dbReference type="SMART" id="SM00146">
    <property type="entry name" value="PI3Kc"/>
    <property type="match status" value="1"/>
</dbReference>
<keyword evidence="6" id="KW-0723">Serine/threonine-protein kinase</keyword>
<evidence type="ECO:0000256" key="22">
    <source>
        <dbReference type="SAM" id="MobiDB-lite"/>
    </source>
</evidence>
<proteinExistence type="inferred from homology"/>
<dbReference type="GO" id="GO:0005634">
    <property type="term" value="C:nucleus"/>
    <property type="evidence" value="ECO:0007669"/>
    <property type="project" value="UniProtKB-SubCell"/>
</dbReference>
<dbReference type="InterPro" id="IPR014009">
    <property type="entry name" value="PIK_FAT"/>
</dbReference>
<evidence type="ECO:0000259" key="24">
    <source>
        <dbReference type="PROSITE" id="PS51189"/>
    </source>
</evidence>
<dbReference type="PROSITE" id="PS00916">
    <property type="entry name" value="PI3_4_KINASE_2"/>
    <property type="match status" value="1"/>
</dbReference>
<comment type="similarity">
    <text evidence="2">Belongs to the PI3/PI4-kinase family. ATM subfamily.</text>
</comment>
<evidence type="ECO:0000256" key="9">
    <source>
        <dbReference type="ARBA" id="ARBA00022763"/>
    </source>
</evidence>
<feature type="domain" description="FAT" evidence="24">
    <location>
        <begin position="1297"/>
        <end position="1859"/>
    </location>
</feature>
<protein>
    <recommendedName>
        <fullName evidence="5">Serine/threonine-protein kinase MEC1</fullName>
        <ecNumber evidence="4">2.7.11.1</ecNumber>
    </recommendedName>
    <alternativeName>
        <fullName evidence="19">ATR homolog</fullName>
    </alternativeName>
    <alternativeName>
        <fullName evidence="18">DNA-damage checkpoint kinase MEC1</fullName>
    </alternativeName>
    <alternativeName>
        <fullName evidence="17">Mitosis entry checkpoint protein 1</fullName>
    </alternativeName>
</protein>
<organism evidence="26 27">
    <name type="scientific">Cladophialophora chaetospira</name>
    <dbReference type="NCBI Taxonomy" id="386627"/>
    <lineage>
        <taxon>Eukaryota</taxon>
        <taxon>Fungi</taxon>
        <taxon>Dikarya</taxon>
        <taxon>Ascomycota</taxon>
        <taxon>Pezizomycotina</taxon>
        <taxon>Eurotiomycetes</taxon>
        <taxon>Chaetothyriomycetidae</taxon>
        <taxon>Chaetothyriales</taxon>
        <taxon>Herpotrichiellaceae</taxon>
        <taxon>Cladophialophora</taxon>
    </lineage>
</organism>
<dbReference type="InterPro" id="IPR036940">
    <property type="entry name" value="PI3/4_kinase_cat_sf"/>
</dbReference>
<evidence type="ECO:0000313" key="27">
    <source>
        <dbReference type="Proteomes" id="UP001172673"/>
    </source>
</evidence>
<evidence type="ECO:0000256" key="16">
    <source>
        <dbReference type="ARBA" id="ARBA00025079"/>
    </source>
</evidence>
<dbReference type="Pfam" id="PF02260">
    <property type="entry name" value="FATC"/>
    <property type="match status" value="1"/>
</dbReference>
<dbReference type="PANTHER" id="PTHR11139:SF125">
    <property type="entry name" value="SERINE_THREONINE-PROTEIN KINASE MEC1"/>
    <property type="match status" value="1"/>
</dbReference>
<comment type="catalytic activity">
    <reaction evidence="20">
        <text>L-threonyl-[protein] + ATP = O-phospho-L-threonyl-[protein] + ADP + H(+)</text>
        <dbReference type="Rhea" id="RHEA:46608"/>
        <dbReference type="Rhea" id="RHEA-COMP:11060"/>
        <dbReference type="Rhea" id="RHEA-COMP:11605"/>
        <dbReference type="ChEBI" id="CHEBI:15378"/>
        <dbReference type="ChEBI" id="CHEBI:30013"/>
        <dbReference type="ChEBI" id="CHEBI:30616"/>
        <dbReference type="ChEBI" id="CHEBI:61977"/>
        <dbReference type="ChEBI" id="CHEBI:456216"/>
        <dbReference type="EC" id="2.7.11.1"/>
    </reaction>
</comment>
<feature type="region of interest" description="Disordered" evidence="22">
    <location>
        <begin position="321"/>
        <end position="352"/>
    </location>
</feature>
<dbReference type="PROSITE" id="PS51189">
    <property type="entry name" value="FAT"/>
    <property type="match status" value="1"/>
</dbReference>
<dbReference type="Pfam" id="PF25385">
    <property type="entry name" value="HEAT_MEC1_N"/>
    <property type="match status" value="1"/>
</dbReference>
<dbReference type="PROSITE" id="PS51190">
    <property type="entry name" value="FATC"/>
    <property type="match status" value="1"/>
</dbReference>
<evidence type="ECO:0000256" key="20">
    <source>
        <dbReference type="ARBA" id="ARBA00047899"/>
    </source>
</evidence>
<dbReference type="GO" id="GO:0000077">
    <property type="term" value="P:DNA damage checkpoint signaling"/>
    <property type="evidence" value="ECO:0007669"/>
    <property type="project" value="TreeGrafter"/>
</dbReference>
<evidence type="ECO:0000256" key="15">
    <source>
        <dbReference type="ARBA" id="ARBA00023254"/>
    </source>
</evidence>
<evidence type="ECO:0000256" key="3">
    <source>
        <dbReference type="ARBA" id="ARBA00011370"/>
    </source>
</evidence>
<dbReference type="SUPFAM" id="SSF48371">
    <property type="entry name" value="ARM repeat"/>
    <property type="match status" value="2"/>
</dbReference>
<dbReference type="EC" id="2.7.11.1" evidence="4"/>
<dbReference type="Proteomes" id="UP001172673">
    <property type="component" value="Unassembled WGS sequence"/>
</dbReference>
<dbReference type="GO" id="GO:0005694">
    <property type="term" value="C:chromosome"/>
    <property type="evidence" value="ECO:0007669"/>
    <property type="project" value="TreeGrafter"/>
</dbReference>
<keyword evidence="14" id="KW-0539">Nucleus</keyword>
<dbReference type="GO" id="GO:0000723">
    <property type="term" value="P:telomere maintenance"/>
    <property type="evidence" value="ECO:0007669"/>
    <property type="project" value="TreeGrafter"/>
</dbReference>
<reference evidence="26" key="1">
    <citation type="submission" date="2022-10" db="EMBL/GenBank/DDBJ databases">
        <title>Culturing micro-colonial fungi from biological soil crusts in the Mojave desert and describing Neophaeococcomyces mojavensis, and introducing the new genera and species Taxawa tesnikishii.</title>
        <authorList>
            <person name="Kurbessoian T."/>
            <person name="Stajich J.E."/>
        </authorList>
    </citation>
    <scope>NUCLEOTIDE SEQUENCE</scope>
    <source>
        <strain evidence="26">TK_41</strain>
    </source>
</reference>
<comment type="catalytic activity">
    <reaction evidence="21">
        <text>L-seryl-[protein] + ATP = O-phospho-L-seryl-[protein] + ADP + H(+)</text>
        <dbReference type="Rhea" id="RHEA:17989"/>
        <dbReference type="Rhea" id="RHEA-COMP:9863"/>
        <dbReference type="Rhea" id="RHEA-COMP:11604"/>
        <dbReference type="ChEBI" id="CHEBI:15378"/>
        <dbReference type="ChEBI" id="CHEBI:29999"/>
        <dbReference type="ChEBI" id="CHEBI:30616"/>
        <dbReference type="ChEBI" id="CHEBI:83421"/>
        <dbReference type="ChEBI" id="CHEBI:456216"/>
        <dbReference type="EC" id="2.7.11.1"/>
    </reaction>
</comment>
<evidence type="ECO:0000256" key="7">
    <source>
        <dbReference type="ARBA" id="ARBA00022679"/>
    </source>
</evidence>
<name>A0AA39CH29_9EURO</name>
<dbReference type="SMART" id="SM00802">
    <property type="entry name" value="UME"/>
    <property type="match status" value="1"/>
</dbReference>
<keyword evidence="15" id="KW-0469">Meiosis</keyword>
<dbReference type="InterPro" id="IPR050517">
    <property type="entry name" value="DDR_Repair_Kinase"/>
</dbReference>
<feature type="domain" description="FATC" evidence="25">
    <location>
        <begin position="2282"/>
        <end position="2314"/>
    </location>
</feature>
<dbReference type="FunFam" id="1.10.1070.11:FF:000031">
    <property type="entry name" value="Phosphatidyl inositol 3-kinase"/>
    <property type="match status" value="1"/>
</dbReference>
<dbReference type="EMBL" id="JAPDRK010000011">
    <property type="protein sequence ID" value="KAJ9607992.1"/>
    <property type="molecule type" value="Genomic_DNA"/>
</dbReference>
<dbReference type="PANTHER" id="PTHR11139">
    <property type="entry name" value="ATAXIA TELANGIECTASIA MUTATED ATM -RELATED"/>
    <property type="match status" value="1"/>
</dbReference>
<evidence type="ECO:0000256" key="18">
    <source>
        <dbReference type="ARBA" id="ARBA00030459"/>
    </source>
</evidence>
<evidence type="ECO:0000259" key="23">
    <source>
        <dbReference type="PROSITE" id="PS50290"/>
    </source>
</evidence>
<dbReference type="Gene3D" id="1.25.40.10">
    <property type="entry name" value="Tetratricopeptide repeat domain"/>
    <property type="match status" value="1"/>
</dbReference>
<dbReference type="InterPro" id="IPR000403">
    <property type="entry name" value="PI3/4_kinase_cat_dom"/>
</dbReference>
<dbReference type="InterPro" id="IPR018936">
    <property type="entry name" value="PI3/4_kinase_CS"/>
</dbReference>
<gene>
    <name evidence="26" type="primary">MEC1</name>
    <name evidence="26" type="ORF">H2200_008071</name>
</gene>
<dbReference type="GO" id="GO:0005524">
    <property type="term" value="F:ATP binding"/>
    <property type="evidence" value="ECO:0007669"/>
    <property type="project" value="UniProtKB-KW"/>
</dbReference>
<dbReference type="InterPro" id="IPR012993">
    <property type="entry name" value="UME"/>
</dbReference>
<dbReference type="InterPro" id="IPR016024">
    <property type="entry name" value="ARM-type_fold"/>
</dbReference>
<keyword evidence="8" id="KW-0547">Nucleotide-binding</keyword>
<accession>A0AA39CH29</accession>
<dbReference type="Pfam" id="PF08064">
    <property type="entry name" value="UME"/>
    <property type="match status" value="1"/>
</dbReference>
<keyword evidence="10 26" id="KW-0418">Kinase</keyword>
<evidence type="ECO:0000256" key="10">
    <source>
        <dbReference type="ARBA" id="ARBA00022777"/>
    </source>
</evidence>
<keyword evidence="11" id="KW-0067">ATP-binding</keyword>
<evidence type="ECO:0000256" key="6">
    <source>
        <dbReference type="ARBA" id="ARBA00022527"/>
    </source>
</evidence>
<dbReference type="GO" id="GO:0004674">
    <property type="term" value="F:protein serine/threonine kinase activity"/>
    <property type="evidence" value="ECO:0007669"/>
    <property type="project" value="UniProtKB-KW"/>
</dbReference>
<evidence type="ECO:0000313" key="26">
    <source>
        <dbReference type="EMBL" id="KAJ9607992.1"/>
    </source>
</evidence>
<dbReference type="PROSITE" id="PS50290">
    <property type="entry name" value="PI3_4_KINASE_3"/>
    <property type="match status" value="1"/>
</dbReference>
<comment type="subunit">
    <text evidence="3">Associates with DNA double-strand breaks.</text>
</comment>
<dbReference type="InterPro" id="IPR058681">
    <property type="entry name" value="HEAT_MEC1_N"/>
</dbReference>
<evidence type="ECO:0000256" key="4">
    <source>
        <dbReference type="ARBA" id="ARBA00012513"/>
    </source>
</evidence>
<evidence type="ECO:0000259" key="25">
    <source>
        <dbReference type="PROSITE" id="PS51190"/>
    </source>
</evidence>
<dbReference type="Pfam" id="PF23593">
    <property type="entry name" value="HEAT_ATR"/>
    <property type="match status" value="1"/>
</dbReference>
<dbReference type="SUPFAM" id="SSF48452">
    <property type="entry name" value="TPR-like"/>
    <property type="match status" value="1"/>
</dbReference>
<evidence type="ECO:0000256" key="1">
    <source>
        <dbReference type="ARBA" id="ARBA00004123"/>
    </source>
</evidence>
<dbReference type="SMART" id="SM01343">
    <property type="entry name" value="FATC"/>
    <property type="match status" value="1"/>
</dbReference>
<dbReference type="InterPro" id="IPR011009">
    <property type="entry name" value="Kinase-like_dom_sf"/>
</dbReference>
<feature type="domain" description="PI3K/PI4K catalytic" evidence="23">
    <location>
        <begin position="1974"/>
        <end position="2281"/>
    </location>
</feature>
<evidence type="ECO:0000256" key="17">
    <source>
        <dbReference type="ARBA" id="ARBA00029679"/>
    </source>
</evidence>
<comment type="caution">
    <text evidence="26">The sequence shown here is derived from an EMBL/GenBank/DDBJ whole genome shotgun (WGS) entry which is preliminary data.</text>
</comment>
<evidence type="ECO:0000256" key="14">
    <source>
        <dbReference type="ARBA" id="ARBA00023242"/>
    </source>
</evidence>
<evidence type="ECO:0000256" key="12">
    <source>
        <dbReference type="ARBA" id="ARBA00022853"/>
    </source>
</evidence>
<keyword evidence="12" id="KW-0156">Chromatin regulator</keyword>
<dbReference type="Gene3D" id="3.30.1010.10">
    <property type="entry name" value="Phosphatidylinositol 3-kinase Catalytic Subunit, Chain A, domain 4"/>
    <property type="match status" value="1"/>
</dbReference>
<dbReference type="InterPro" id="IPR003152">
    <property type="entry name" value="FATC_dom"/>
</dbReference>
<evidence type="ECO:0000256" key="19">
    <source>
        <dbReference type="ARBA" id="ARBA00033001"/>
    </source>
</evidence>
<evidence type="ECO:0000256" key="8">
    <source>
        <dbReference type="ARBA" id="ARBA00022741"/>
    </source>
</evidence>
<comment type="function">
    <text evidence="16">Serine/threonine protein kinase which activates checkpoint signaling upon genotoxic stresses such as ionizing radiation (IR), ultraviolet light (UV), or DNA replication stalling, thereby acting as a DNA damage sensor. Recognizes the substrate consensus sequence [ST]-Q. Phosphorylates histone H2A to form H2AS128ph (gamma-H2A) at sites of DNA damage, involved in the regulation of DNA damage response mechanism. Required for the control of telomere length and genome stability.</text>
</comment>